<keyword evidence="4" id="KW-0067">ATP-binding</keyword>
<dbReference type="KEGG" id="uam:UABAM_02431"/>
<feature type="transmembrane region" description="Helical" evidence="5">
    <location>
        <begin position="382"/>
        <end position="402"/>
    </location>
</feature>
<reference evidence="7 8" key="1">
    <citation type="submission" date="2019-08" db="EMBL/GenBank/DDBJ databases">
        <title>Complete genome sequence of Candidatus Uab amorphum.</title>
        <authorList>
            <person name="Shiratori T."/>
            <person name="Suzuki S."/>
            <person name="Kakizawa Y."/>
            <person name="Ishida K."/>
        </authorList>
    </citation>
    <scope>NUCLEOTIDE SEQUENCE [LARGE SCALE GENOMIC DNA]</scope>
    <source>
        <strain evidence="7 8">SRT547</strain>
    </source>
</reference>
<evidence type="ECO:0000256" key="5">
    <source>
        <dbReference type="SAM" id="Phobius"/>
    </source>
</evidence>
<evidence type="ECO:0000256" key="3">
    <source>
        <dbReference type="ARBA" id="ARBA00022777"/>
    </source>
</evidence>
<sequence length="403" mass="46506">MEYYLSDKEFMHAAIQGKYLTAEQVARCKQSQKNAPKHKDKMLHELALYHNLMSVEQLDRLYKETRKKNKALAIGNYEIKSILGEGGLGVVYLAKQLSMKRNVALKVLYRKWVQDEEFRKRFLLEARIVGKLSHTNLIQVFDIGYDKGHYYFSMEYVPGSTLEQIINKDDYIPLEKAMDHTLQLLDALNYIWKKNLVHRDIKPSNIIINKEQIAKLGDFGFVKSKMDEQLVQNDDFVLGTPDYMSPEQAMGKNDLDYRSDIYSLGATFYHMITGSAPYDGSESVIIRQHIKAAIPSPLSIRGSIPPGVCQIIEKMMAKEPQDRYQSYENLKRDLVLVKEGSSPKAERLDINKSTIARQDFFGLPAQIYKLEEEIKRLKYREIYYQILIVILCSTLVIILLLAG</sequence>
<dbReference type="GO" id="GO:0004674">
    <property type="term" value="F:protein serine/threonine kinase activity"/>
    <property type="evidence" value="ECO:0007669"/>
    <property type="project" value="TreeGrafter"/>
</dbReference>
<keyword evidence="8" id="KW-1185">Reference proteome</keyword>
<evidence type="ECO:0000256" key="2">
    <source>
        <dbReference type="ARBA" id="ARBA00022741"/>
    </source>
</evidence>
<dbReference type="SMART" id="SM00220">
    <property type="entry name" value="S_TKc"/>
    <property type="match status" value="1"/>
</dbReference>
<dbReference type="Gene3D" id="3.30.200.20">
    <property type="entry name" value="Phosphorylase Kinase, domain 1"/>
    <property type="match status" value="1"/>
</dbReference>
<dbReference type="PROSITE" id="PS50011">
    <property type="entry name" value="PROTEIN_KINASE_DOM"/>
    <property type="match status" value="1"/>
</dbReference>
<organism evidence="7 8">
    <name type="scientific">Uabimicrobium amorphum</name>
    <dbReference type="NCBI Taxonomy" id="2596890"/>
    <lineage>
        <taxon>Bacteria</taxon>
        <taxon>Pseudomonadati</taxon>
        <taxon>Planctomycetota</taxon>
        <taxon>Candidatus Uabimicrobiia</taxon>
        <taxon>Candidatus Uabimicrobiales</taxon>
        <taxon>Candidatus Uabimicrobiaceae</taxon>
        <taxon>Candidatus Uabimicrobium</taxon>
    </lineage>
</organism>
<keyword evidence="3 7" id="KW-0418">Kinase</keyword>
<evidence type="ECO:0000259" key="6">
    <source>
        <dbReference type="PROSITE" id="PS50011"/>
    </source>
</evidence>
<dbReference type="Gene3D" id="1.10.510.10">
    <property type="entry name" value="Transferase(Phosphotransferase) domain 1"/>
    <property type="match status" value="1"/>
</dbReference>
<proteinExistence type="predicted"/>
<dbReference type="InterPro" id="IPR011009">
    <property type="entry name" value="Kinase-like_dom_sf"/>
</dbReference>
<keyword evidence="1" id="KW-0808">Transferase</keyword>
<dbReference type="InterPro" id="IPR008271">
    <property type="entry name" value="Ser/Thr_kinase_AS"/>
</dbReference>
<dbReference type="Pfam" id="PF00069">
    <property type="entry name" value="Pkinase"/>
    <property type="match status" value="1"/>
</dbReference>
<protein>
    <submittedName>
        <fullName evidence="7">Serine/threonine-protein kinase PksC</fullName>
    </submittedName>
</protein>
<evidence type="ECO:0000313" key="8">
    <source>
        <dbReference type="Proteomes" id="UP000326354"/>
    </source>
</evidence>
<evidence type="ECO:0000256" key="1">
    <source>
        <dbReference type="ARBA" id="ARBA00022679"/>
    </source>
</evidence>
<dbReference type="AlphaFoldDB" id="A0A5S9IP15"/>
<keyword evidence="2" id="KW-0547">Nucleotide-binding</keyword>
<dbReference type="CDD" id="cd14014">
    <property type="entry name" value="STKc_PknB_like"/>
    <property type="match status" value="1"/>
</dbReference>
<evidence type="ECO:0000313" key="7">
    <source>
        <dbReference type="EMBL" id="BBM84075.1"/>
    </source>
</evidence>
<dbReference type="GO" id="GO:0005524">
    <property type="term" value="F:ATP binding"/>
    <property type="evidence" value="ECO:0007669"/>
    <property type="project" value="UniProtKB-KW"/>
</dbReference>
<feature type="domain" description="Protein kinase" evidence="6">
    <location>
        <begin position="77"/>
        <end position="336"/>
    </location>
</feature>
<gene>
    <name evidence="7" type="ORF">UABAM_02431</name>
</gene>
<dbReference type="EMBL" id="AP019860">
    <property type="protein sequence ID" value="BBM84075.1"/>
    <property type="molecule type" value="Genomic_DNA"/>
</dbReference>
<dbReference type="OrthoDB" id="6111975at2"/>
<name>A0A5S9IP15_UABAM</name>
<dbReference type="InterPro" id="IPR000719">
    <property type="entry name" value="Prot_kinase_dom"/>
</dbReference>
<dbReference type="Proteomes" id="UP000326354">
    <property type="component" value="Chromosome"/>
</dbReference>
<accession>A0A5S9IP15</accession>
<keyword evidence="5" id="KW-0812">Transmembrane</keyword>
<dbReference type="PANTHER" id="PTHR43289:SF6">
    <property type="entry name" value="SERINE_THREONINE-PROTEIN KINASE NEKL-3"/>
    <property type="match status" value="1"/>
</dbReference>
<keyword evidence="5" id="KW-1133">Transmembrane helix</keyword>
<evidence type="ECO:0000256" key="4">
    <source>
        <dbReference type="ARBA" id="ARBA00022840"/>
    </source>
</evidence>
<dbReference type="PROSITE" id="PS00108">
    <property type="entry name" value="PROTEIN_KINASE_ST"/>
    <property type="match status" value="1"/>
</dbReference>
<keyword evidence="5" id="KW-0472">Membrane</keyword>
<dbReference type="SUPFAM" id="SSF56112">
    <property type="entry name" value="Protein kinase-like (PK-like)"/>
    <property type="match status" value="1"/>
</dbReference>
<dbReference type="RefSeq" id="WP_151968253.1">
    <property type="nucleotide sequence ID" value="NZ_AP019860.1"/>
</dbReference>
<dbReference type="PANTHER" id="PTHR43289">
    <property type="entry name" value="MITOGEN-ACTIVATED PROTEIN KINASE KINASE KINASE 20-RELATED"/>
    <property type="match status" value="1"/>
</dbReference>